<dbReference type="Pfam" id="PF02368">
    <property type="entry name" value="Big_2"/>
    <property type="match status" value="1"/>
</dbReference>
<dbReference type="SUPFAM" id="SSF49373">
    <property type="entry name" value="Invasin/intimin cell-adhesion fragments"/>
    <property type="match status" value="1"/>
</dbReference>
<dbReference type="EMBL" id="VTOW01000005">
    <property type="protein sequence ID" value="NKE72999.1"/>
    <property type="molecule type" value="Genomic_DNA"/>
</dbReference>
<protein>
    <submittedName>
        <fullName evidence="2">Ig-like domain-containing protein</fullName>
    </submittedName>
</protein>
<keyword evidence="3" id="KW-1185">Reference proteome</keyword>
<dbReference type="Gene3D" id="2.60.40.1080">
    <property type="match status" value="1"/>
</dbReference>
<dbReference type="InterPro" id="IPR003343">
    <property type="entry name" value="Big_2"/>
</dbReference>
<dbReference type="InterPro" id="IPR008964">
    <property type="entry name" value="Invasin/intimin_cell_adhesion"/>
</dbReference>
<sequence>MVYTIRFRLLLLFLHRRWMLACTPTLQHVPFPIRPHRSPLPKLIVPILLMAFMVGCGGGSGSDESTPEVASITFSSATFPLAAGTIVVGQSATLTAEARDIDGNVITGVTFSWASSNNNVATVTDGVVTGVAPGIALITALVGNVTSNTLTLTVSLGPVQ</sequence>
<evidence type="ECO:0000313" key="3">
    <source>
        <dbReference type="Proteomes" id="UP000534783"/>
    </source>
</evidence>
<comment type="caution">
    <text evidence="2">The sequence shown here is derived from an EMBL/GenBank/DDBJ whole genome shotgun (WGS) entry which is preliminary data.</text>
</comment>
<feature type="domain" description="BIG2" evidence="1">
    <location>
        <begin position="73"/>
        <end position="152"/>
    </location>
</feature>
<dbReference type="Proteomes" id="UP000534783">
    <property type="component" value="Unassembled WGS sequence"/>
</dbReference>
<organism evidence="2 3">
    <name type="scientific">Candidatus Manganitrophus noduliformans</name>
    <dbReference type="NCBI Taxonomy" id="2606439"/>
    <lineage>
        <taxon>Bacteria</taxon>
        <taxon>Pseudomonadati</taxon>
        <taxon>Nitrospirota</taxon>
        <taxon>Nitrospiria</taxon>
        <taxon>Candidatus Troglogloeales</taxon>
        <taxon>Candidatus Manganitrophaceae</taxon>
        <taxon>Candidatus Manganitrophus</taxon>
    </lineage>
</organism>
<accession>A0A7X6ID17</accession>
<dbReference type="AlphaFoldDB" id="A0A7X6ID17"/>
<evidence type="ECO:0000313" key="2">
    <source>
        <dbReference type="EMBL" id="NKE72999.1"/>
    </source>
</evidence>
<gene>
    <name evidence="2" type="ORF">MNODULE_19785</name>
</gene>
<reference evidence="2 3" key="1">
    <citation type="journal article" date="2020" name="Nature">
        <title>Bacterial chemolithoautotrophy via manganese oxidation.</title>
        <authorList>
            <person name="Yu H."/>
            <person name="Leadbetter J.R."/>
        </authorList>
    </citation>
    <scope>NUCLEOTIDE SEQUENCE [LARGE SCALE GENOMIC DNA]</scope>
    <source>
        <strain evidence="2 3">Mn-1</strain>
    </source>
</reference>
<evidence type="ECO:0000259" key="1">
    <source>
        <dbReference type="SMART" id="SM00635"/>
    </source>
</evidence>
<proteinExistence type="predicted"/>
<name>A0A7X6ID17_9BACT</name>
<dbReference type="SMART" id="SM00635">
    <property type="entry name" value="BID_2"/>
    <property type="match status" value="1"/>
</dbReference>